<reference evidence="3 4" key="1">
    <citation type="submission" date="2024-08" db="EMBL/GenBank/DDBJ databases">
        <authorList>
            <person name="Cucini C."/>
            <person name="Frati F."/>
        </authorList>
    </citation>
    <scope>NUCLEOTIDE SEQUENCE [LARGE SCALE GENOMIC DNA]</scope>
</reference>
<dbReference type="Pfam" id="PF12799">
    <property type="entry name" value="LRR_4"/>
    <property type="match status" value="1"/>
</dbReference>
<gene>
    <name evidence="3" type="ORF">ODALV1_LOCUS9003</name>
</gene>
<dbReference type="InterPro" id="IPR001611">
    <property type="entry name" value="Leu-rich_rpt"/>
</dbReference>
<name>A0ABP1Q9V4_9HEXA</name>
<evidence type="ECO:0008006" key="5">
    <source>
        <dbReference type="Google" id="ProtNLM"/>
    </source>
</evidence>
<keyword evidence="4" id="KW-1185">Reference proteome</keyword>
<dbReference type="Proteomes" id="UP001642540">
    <property type="component" value="Unassembled WGS sequence"/>
</dbReference>
<proteinExistence type="predicted"/>
<comment type="caution">
    <text evidence="3">The sequence shown here is derived from an EMBL/GenBank/DDBJ whole genome shotgun (WGS) entry which is preliminary data.</text>
</comment>
<evidence type="ECO:0000256" key="2">
    <source>
        <dbReference type="ARBA" id="ARBA00022737"/>
    </source>
</evidence>
<dbReference type="PANTHER" id="PTHR46652">
    <property type="entry name" value="LEUCINE-RICH REPEAT AND IQ DOMAIN-CONTAINING PROTEIN 1-RELATED"/>
    <property type="match status" value="1"/>
</dbReference>
<sequence length="338" mass="38336">MENGEIAGESWADGKQPGDGVPLTRDMIRFGLSRIARTLDTFEFAYSRFDCRKKNISDIDALSKYVHLRLIDLGENKIKSCGPIADIQNLLLLNMEDNLIESLTEIPDFPFLQALCLRRNKITSSDGLFPNCLAYLQLADNDIEEVYGLTSDISPWITVLDLKGNKLKSLAGIDLPQLQRIYLGYNQLKDLKGLDGCPNLTHLHARNNNISHLEEFPVLEKLEYVNLRANDLRRYTQMILLGNAQNIRTLILKDNPIATLPDYKIEVLAANQNVRRLDKNPVLETDLAESRHLRNGRERGHLPGVVDDPNLTLDSKSILDLEETPAVEDYEWLENSEN</sequence>
<evidence type="ECO:0000256" key="1">
    <source>
        <dbReference type="ARBA" id="ARBA00022614"/>
    </source>
</evidence>
<dbReference type="PANTHER" id="PTHR46652:SF3">
    <property type="entry name" value="LEUCINE-RICH REPEAT-CONTAINING PROTEIN 9"/>
    <property type="match status" value="1"/>
</dbReference>
<keyword evidence="2" id="KW-0677">Repeat</keyword>
<dbReference type="SUPFAM" id="SSF52058">
    <property type="entry name" value="L domain-like"/>
    <property type="match status" value="1"/>
</dbReference>
<dbReference type="PROSITE" id="PS51450">
    <property type="entry name" value="LRR"/>
    <property type="match status" value="2"/>
</dbReference>
<organism evidence="3 4">
    <name type="scientific">Orchesella dallaii</name>
    <dbReference type="NCBI Taxonomy" id="48710"/>
    <lineage>
        <taxon>Eukaryota</taxon>
        <taxon>Metazoa</taxon>
        <taxon>Ecdysozoa</taxon>
        <taxon>Arthropoda</taxon>
        <taxon>Hexapoda</taxon>
        <taxon>Collembola</taxon>
        <taxon>Entomobryomorpha</taxon>
        <taxon>Entomobryoidea</taxon>
        <taxon>Orchesellidae</taxon>
        <taxon>Orchesellinae</taxon>
        <taxon>Orchesella</taxon>
    </lineage>
</organism>
<dbReference type="InterPro" id="IPR032675">
    <property type="entry name" value="LRR_dom_sf"/>
</dbReference>
<protein>
    <recommendedName>
        <fullName evidence="5">Leucine-rich repeat-containing protein 23</fullName>
    </recommendedName>
</protein>
<dbReference type="InterPro" id="IPR050836">
    <property type="entry name" value="SDS22/Internalin_LRR"/>
</dbReference>
<dbReference type="InterPro" id="IPR025875">
    <property type="entry name" value="Leu-rich_rpt_4"/>
</dbReference>
<dbReference type="EMBL" id="CAXLJM020000027">
    <property type="protein sequence ID" value="CAL8095208.1"/>
    <property type="molecule type" value="Genomic_DNA"/>
</dbReference>
<keyword evidence="1" id="KW-0433">Leucine-rich repeat</keyword>
<evidence type="ECO:0000313" key="3">
    <source>
        <dbReference type="EMBL" id="CAL8095208.1"/>
    </source>
</evidence>
<accession>A0ABP1Q9V4</accession>
<evidence type="ECO:0000313" key="4">
    <source>
        <dbReference type="Proteomes" id="UP001642540"/>
    </source>
</evidence>
<dbReference type="Gene3D" id="3.80.10.10">
    <property type="entry name" value="Ribonuclease Inhibitor"/>
    <property type="match status" value="2"/>
</dbReference>